<feature type="signal peptide" evidence="2">
    <location>
        <begin position="1"/>
        <end position="27"/>
    </location>
</feature>
<dbReference type="Proteomes" id="UP001622690">
    <property type="component" value="Chromosome"/>
</dbReference>
<accession>A0ABZ1IVC7</accession>
<evidence type="ECO:0008006" key="5">
    <source>
        <dbReference type="Google" id="ProtNLM"/>
    </source>
</evidence>
<name>A0ABZ1IVC7_9ACTN</name>
<feature type="compositionally biased region" description="Low complexity" evidence="1">
    <location>
        <begin position="39"/>
        <end position="49"/>
    </location>
</feature>
<dbReference type="EMBL" id="CP108125">
    <property type="protein sequence ID" value="WTO83806.1"/>
    <property type="molecule type" value="Genomic_DNA"/>
</dbReference>
<evidence type="ECO:0000256" key="1">
    <source>
        <dbReference type="SAM" id="MobiDB-lite"/>
    </source>
</evidence>
<feature type="compositionally biased region" description="Polar residues" evidence="1">
    <location>
        <begin position="85"/>
        <end position="101"/>
    </location>
</feature>
<organism evidence="3 4">
    <name type="scientific">Streptomyces nigra</name>
    <dbReference type="NCBI Taxonomy" id="1827580"/>
    <lineage>
        <taxon>Bacteria</taxon>
        <taxon>Bacillati</taxon>
        <taxon>Actinomycetota</taxon>
        <taxon>Actinomycetes</taxon>
        <taxon>Kitasatosporales</taxon>
        <taxon>Streptomycetaceae</taxon>
        <taxon>Streptomyces</taxon>
    </lineage>
</organism>
<feature type="region of interest" description="Disordered" evidence="1">
    <location>
        <begin position="24"/>
        <end position="111"/>
    </location>
</feature>
<feature type="compositionally biased region" description="Low complexity" evidence="1">
    <location>
        <begin position="66"/>
        <end position="79"/>
    </location>
</feature>
<feature type="chain" id="PRO_5046095512" description="Secreted protein" evidence="2">
    <location>
        <begin position="28"/>
        <end position="165"/>
    </location>
</feature>
<keyword evidence="2" id="KW-0732">Signal</keyword>
<evidence type="ECO:0000313" key="3">
    <source>
        <dbReference type="EMBL" id="WTO83806.1"/>
    </source>
</evidence>
<protein>
    <recommendedName>
        <fullName evidence="5">Secreted protein</fullName>
    </recommendedName>
</protein>
<keyword evidence="4" id="KW-1185">Reference proteome</keyword>
<gene>
    <name evidence="3" type="ORF">OHU27_15780</name>
</gene>
<feature type="compositionally biased region" description="Polar residues" evidence="1">
    <location>
        <begin position="50"/>
        <end position="65"/>
    </location>
</feature>
<sequence>MRKLHQVALVVAAASGLSAIGAAPSLAGETPVGYGGGAPAAPQQDAQAGSWTGSQASAQSSNVPSAQRQAPAPAAAPQRGAEVSPQVSPQLSPKISPQVNPQPAAAPSGPVQQANLFRPYQECSPQSLLNAAVPVAVLAAAETRGIDCDQANSQANSLATAHATR</sequence>
<proteinExistence type="predicted"/>
<dbReference type="RefSeq" id="WP_406257870.1">
    <property type="nucleotide sequence ID" value="NZ_CP108125.1"/>
</dbReference>
<evidence type="ECO:0000256" key="2">
    <source>
        <dbReference type="SAM" id="SignalP"/>
    </source>
</evidence>
<evidence type="ECO:0000313" key="4">
    <source>
        <dbReference type="Proteomes" id="UP001622690"/>
    </source>
</evidence>
<reference evidence="3 4" key="1">
    <citation type="submission" date="2022-10" db="EMBL/GenBank/DDBJ databases">
        <title>The complete genomes of actinobacterial strains from the NBC collection.</title>
        <authorList>
            <person name="Joergensen T.S."/>
            <person name="Alvarez Arevalo M."/>
            <person name="Sterndorff E.B."/>
            <person name="Faurdal D."/>
            <person name="Vuksanovic O."/>
            <person name="Mourched A.-S."/>
            <person name="Charusanti P."/>
            <person name="Shaw S."/>
            <person name="Blin K."/>
            <person name="Weber T."/>
        </authorList>
    </citation>
    <scope>NUCLEOTIDE SEQUENCE [LARGE SCALE GENOMIC DNA]</scope>
    <source>
        <strain evidence="3 4">NBC_00206</strain>
    </source>
</reference>